<dbReference type="PROSITE" id="PS51257">
    <property type="entry name" value="PROKAR_LIPOPROTEIN"/>
    <property type="match status" value="1"/>
</dbReference>
<name>A0ABT8YER8_9SPHN</name>
<comment type="caution">
    <text evidence="2">The sequence shown here is derived from an EMBL/GenBank/DDBJ whole genome shotgun (WGS) entry which is preliminary data.</text>
</comment>
<accession>A0ABT8YER8</accession>
<keyword evidence="3" id="KW-1185">Reference proteome</keyword>
<sequence length="174" mass="17837">MTRIFPVLSSMALLSVLAGCATAPPRVATAAPTPAPPAPAAPVATDTDWRDLPLSAGRWSYAAEASGSAARFGSPDKPALVIRCDRAARRIHMVLAGTATGALTITTSYAGRDLPLVAGAAGQSEASLAAADPFLDRIAFSRGRVSYAVPGQPLLMVPAWAEPARVIEDCRSGA</sequence>
<gene>
    <name evidence="2" type="ORF">Q4F19_20910</name>
</gene>
<dbReference type="EMBL" id="JAUOTP010000012">
    <property type="protein sequence ID" value="MDO6416857.1"/>
    <property type="molecule type" value="Genomic_DNA"/>
</dbReference>
<feature type="signal peptide" evidence="1">
    <location>
        <begin position="1"/>
        <end position="23"/>
    </location>
</feature>
<organism evidence="2 3">
    <name type="scientific">Sphingomonas natans</name>
    <dbReference type="NCBI Taxonomy" id="3063330"/>
    <lineage>
        <taxon>Bacteria</taxon>
        <taxon>Pseudomonadati</taxon>
        <taxon>Pseudomonadota</taxon>
        <taxon>Alphaproteobacteria</taxon>
        <taxon>Sphingomonadales</taxon>
        <taxon>Sphingomonadaceae</taxon>
        <taxon>Sphingomonas</taxon>
    </lineage>
</organism>
<dbReference type="Proteomes" id="UP001169764">
    <property type="component" value="Unassembled WGS sequence"/>
</dbReference>
<feature type="chain" id="PRO_5046863800" description="Lipoprotein" evidence="1">
    <location>
        <begin position="24"/>
        <end position="174"/>
    </location>
</feature>
<evidence type="ECO:0000313" key="2">
    <source>
        <dbReference type="EMBL" id="MDO6416857.1"/>
    </source>
</evidence>
<keyword evidence="1" id="KW-0732">Signal</keyword>
<evidence type="ECO:0000313" key="3">
    <source>
        <dbReference type="Proteomes" id="UP001169764"/>
    </source>
</evidence>
<reference evidence="2" key="1">
    <citation type="submission" date="2023-07" db="EMBL/GenBank/DDBJ databases">
        <authorList>
            <person name="Kim M."/>
        </authorList>
    </citation>
    <scope>NUCLEOTIDE SEQUENCE</scope>
    <source>
        <strain evidence="2">BIUV-7</strain>
    </source>
</reference>
<evidence type="ECO:0000256" key="1">
    <source>
        <dbReference type="SAM" id="SignalP"/>
    </source>
</evidence>
<protein>
    <recommendedName>
        <fullName evidence="4">Lipoprotein</fullName>
    </recommendedName>
</protein>
<proteinExistence type="predicted"/>
<dbReference type="RefSeq" id="WP_303546750.1">
    <property type="nucleotide sequence ID" value="NZ_JAUOTP010000012.1"/>
</dbReference>
<evidence type="ECO:0008006" key="4">
    <source>
        <dbReference type="Google" id="ProtNLM"/>
    </source>
</evidence>